<evidence type="ECO:0000313" key="3">
    <source>
        <dbReference type="EMBL" id="RDL44331.1"/>
    </source>
</evidence>
<accession>A0A370U989</accession>
<dbReference type="InterPro" id="IPR009785">
    <property type="entry name" value="Prophage_Lj928_Orf309"/>
</dbReference>
<evidence type="ECO:0000313" key="4">
    <source>
        <dbReference type="Proteomes" id="UP000254326"/>
    </source>
</evidence>
<dbReference type="OrthoDB" id="6104805at2"/>
<name>A0A370U989_9GAMM</name>
<protein>
    <recommendedName>
        <fullName evidence="5">DUF1351 domain-containing protein</fullName>
    </recommendedName>
</protein>
<gene>
    <name evidence="3" type="ORF">DN730_07960</name>
</gene>
<dbReference type="AlphaFoldDB" id="A0A370U989"/>
<keyword evidence="1" id="KW-0175">Coiled coil</keyword>
<proteinExistence type="predicted"/>
<comment type="caution">
    <text evidence="3">The sequence shown here is derived from an EMBL/GenBank/DDBJ whole genome shotgun (WGS) entry which is preliminary data.</text>
</comment>
<organism evidence="3 4">
    <name type="scientific">Marinomonas piezotolerans</name>
    <dbReference type="NCBI Taxonomy" id="2213058"/>
    <lineage>
        <taxon>Bacteria</taxon>
        <taxon>Pseudomonadati</taxon>
        <taxon>Pseudomonadota</taxon>
        <taxon>Gammaproteobacteria</taxon>
        <taxon>Oceanospirillales</taxon>
        <taxon>Oceanospirillaceae</taxon>
        <taxon>Marinomonas</taxon>
    </lineage>
</organism>
<keyword evidence="4" id="KW-1185">Reference proteome</keyword>
<evidence type="ECO:0000256" key="1">
    <source>
        <dbReference type="SAM" id="Coils"/>
    </source>
</evidence>
<dbReference type="Pfam" id="PF07083">
    <property type="entry name" value="DUF1351"/>
    <property type="match status" value="1"/>
</dbReference>
<sequence length="406" mass="45455">MADAALQLPSTTETTTELVVIKSTPAKVEFNIEELRTKVRKALEPYDIVVTADTLKGAKELMADLNKKAKSIKDVFKGAAKEATAQVDEQGEQVAALVEEIIESRTKLKAQVEKFETERKAEAYEKLVAAQNQLWESEGIQDEFRRADVGKLVTLTCLTAKGALTSGTMTKLKDLVAGDKGLQTQTEHRLLMLENESYKAGLKAVLTRDHVEAFLFSDQETYQQRLSAMLSSELRRQEATEEATRQQYEQEQTRQQEAQKREQAKQQEPQSLSSKPEPTLEKQIAELDERIQDATMSAQYCEDRAAHRRGMEHVTQLKSERAELLKQEPVAQQEAYMLCGIHDTTKPLTQPFRTNNPSEAIQAALSESANRSTQGEPFYVAVWTQSAGRTAIVDGLSGEIYQRVSA</sequence>
<feature type="compositionally biased region" description="Basic and acidic residues" evidence="2">
    <location>
        <begin position="251"/>
        <end position="265"/>
    </location>
</feature>
<dbReference type="EMBL" id="QKRA01000003">
    <property type="protein sequence ID" value="RDL44331.1"/>
    <property type="molecule type" value="Genomic_DNA"/>
</dbReference>
<reference evidence="3 4" key="1">
    <citation type="submission" date="2018-06" db="EMBL/GenBank/DDBJ databases">
        <title>Marinomonas sp. YLB-05 draft genome sequence.</title>
        <authorList>
            <person name="Yu L."/>
            <person name="Tang X."/>
        </authorList>
    </citation>
    <scope>NUCLEOTIDE SEQUENCE [LARGE SCALE GENOMIC DNA]</scope>
    <source>
        <strain evidence="3 4">YLB-05</strain>
    </source>
</reference>
<feature type="region of interest" description="Disordered" evidence="2">
    <location>
        <begin position="237"/>
        <end position="279"/>
    </location>
</feature>
<evidence type="ECO:0008006" key="5">
    <source>
        <dbReference type="Google" id="ProtNLM"/>
    </source>
</evidence>
<dbReference type="Proteomes" id="UP000254326">
    <property type="component" value="Unassembled WGS sequence"/>
</dbReference>
<evidence type="ECO:0000256" key="2">
    <source>
        <dbReference type="SAM" id="MobiDB-lite"/>
    </source>
</evidence>
<feature type="coiled-coil region" evidence="1">
    <location>
        <begin position="55"/>
        <end position="118"/>
    </location>
</feature>
<dbReference type="RefSeq" id="WP_115467594.1">
    <property type="nucleotide sequence ID" value="NZ_QKRA01000003.1"/>
</dbReference>